<proteinExistence type="predicted"/>
<dbReference type="EMBL" id="CAXDID020000153">
    <property type="protein sequence ID" value="CAL6042328.1"/>
    <property type="molecule type" value="Genomic_DNA"/>
</dbReference>
<reference evidence="1" key="1">
    <citation type="submission" date="2023-06" db="EMBL/GenBank/DDBJ databases">
        <authorList>
            <person name="Kurt Z."/>
        </authorList>
    </citation>
    <scope>NUCLEOTIDE SEQUENCE</scope>
</reference>
<dbReference type="AlphaFoldDB" id="A0AA86U9V5"/>
<organism evidence="1">
    <name type="scientific">Hexamita inflata</name>
    <dbReference type="NCBI Taxonomy" id="28002"/>
    <lineage>
        <taxon>Eukaryota</taxon>
        <taxon>Metamonada</taxon>
        <taxon>Diplomonadida</taxon>
        <taxon>Hexamitidae</taxon>
        <taxon>Hexamitinae</taxon>
        <taxon>Hexamita</taxon>
    </lineage>
</organism>
<evidence type="ECO:0000313" key="2">
    <source>
        <dbReference type="EMBL" id="CAL6042328.1"/>
    </source>
</evidence>
<dbReference type="EMBL" id="CATOUU010000710">
    <property type="protein sequence ID" value="CAI9943047.1"/>
    <property type="molecule type" value="Genomic_DNA"/>
</dbReference>
<accession>A0AA86U9V5</accession>
<comment type="caution">
    <text evidence="1">The sequence shown here is derived from an EMBL/GenBank/DDBJ whole genome shotgun (WGS) entry which is preliminary data.</text>
</comment>
<evidence type="ECO:0000313" key="3">
    <source>
        <dbReference type="Proteomes" id="UP001642409"/>
    </source>
</evidence>
<dbReference type="Proteomes" id="UP001642409">
    <property type="component" value="Unassembled WGS sequence"/>
</dbReference>
<evidence type="ECO:0000313" key="1">
    <source>
        <dbReference type="EMBL" id="CAI9943047.1"/>
    </source>
</evidence>
<gene>
    <name evidence="1" type="ORF">HINF_LOCUS30692</name>
    <name evidence="2" type="ORF">HINF_LOCUS39540</name>
</gene>
<name>A0AA86U9V5_9EUKA</name>
<keyword evidence="3" id="KW-1185">Reference proteome</keyword>
<reference evidence="2 3" key="2">
    <citation type="submission" date="2024-07" db="EMBL/GenBank/DDBJ databases">
        <authorList>
            <person name="Akdeniz Z."/>
        </authorList>
    </citation>
    <scope>NUCLEOTIDE SEQUENCE [LARGE SCALE GENOMIC DNA]</scope>
</reference>
<protein>
    <submittedName>
        <fullName evidence="2">Hypothetical_protein</fullName>
    </submittedName>
</protein>
<sequence>MSVLMRRENTLIIEPGSDISKIQIINFILLPNSKKHFEGPPLYINNQIIQFPVYTQNMKSILSMKQFAQFKEDQQKSTLKYNVRRIRKQYKQLKTKVHSKIDKVNQILLQQSQAVNILTTKFCNIHLFEATQ</sequence>